<evidence type="ECO:0000256" key="5">
    <source>
        <dbReference type="ARBA" id="ARBA00022692"/>
    </source>
</evidence>
<sequence>MNQTFYTLLGLCLITIPTFGQHVIRGTIYDAETKEPSIGATVQLVSNTNVGAVTDASGLFELTTADEHPRVRVSMVGYETQELEAGREPLRIALLPKAQEMQSVVVTANREATLRTETPIAISKLSPRLLDETKPTQLVEALNKVPGVLMVNYNNEQHAMSIRQPMTTNGYFLYLEDGVPIRPLGVFNHNALLEINQFAISSVEVIKGPASSIYGAEAIGGAINFIMQRPTAVPTAKVGIQFDNFGYRRLQVSAGARTGKFGFYVATMRSEQTDSWMANSDYDKTTVNARLEYHFTSNTRLTGNFIYGTYFSNTAGSVDSVAFFSRQYVSTTDFTYRKSDANRSRLTLEHDWHAGAKTFVTLFNRNNDHGQNPTYGIRWNPTPSATNDPTKARGEINSNNFKSYGVLAQHSQQFSFLDARLIAGGMYDYSPNDYGSYQIDLNAKLRADGKSVEQYTLLQERPDIRLADYEAKIRNAAGYLQYDFSPVKNLRFSAGARYDRMSFTYDNYLESSAGSKSYSKITPKIGLTYDLGRDKGLYANYSQGFSPPALTSIFRRKPNTEPAEFYYNLKPAQFQNYEVGGWAAFWENKVYLDAALYQMNGTNELLNIRQPDNSTDYQSAGKTLHRGVELGLTVKPSQQLFFRLGGTHALHRFEDFQISTRATDQYQNLGGFDMPTAPRWSWNTELYYYPAFVKNLRTSLEWQHVGGYYQNQINTVRYDACNVVNYRIGYQWKSVEVYTNVLNVGDVLYSPNATRGNNATDRTTYTPAAPRTFMFGIQYNFTGKNNSDGK</sequence>
<keyword evidence="17" id="KW-1185">Reference proteome</keyword>
<name>A0AAP2D457_9BACT</name>
<dbReference type="InterPro" id="IPR039426">
    <property type="entry name" value="TonB-dep_rcpt-like"/>
</dbReference>
<dbReference type="Gene3D" id="2.170.130.10">
    <property type="entry name" value="TonB-dependent receptor, plug domain"/>
    <property type="match status" value="1"/>
</dbReference>
<keyword evidence="9 13" id="KW-0798">TonB box</keyword>
<keyword evidence="8" id="KW-0406">Ion transport</keyword>
<dbReference type="Gene3D" id="2.40.170.20">
    <property type="entry name" value="TonB-dependent receptor, beta-barrel domain"/>
    <property type="match status" value="1"/>
</dbReference>
<dbReference type="SUPFAM" id="SSF56935">
    <property type="entry name" value="Porins"/>
    <property type="match status" value="1"/>
</dbReference>
<dbReference type="GO" id="GO:0009279">
    <property type="term" value="C:cell outer membrane"/>
    <property type="evidence" value="ECO:0007669"/>
    <property type="project" value="UniProtKB-SubCell"/>
</dbReference>
<evidence type="ECO:0000313" key="17">
    <source>
        <dbReference type="Proteomes" id="UP001319180"/>
    </source>
</evidence>
<evidence type="ECO:0000256" key="6">
    <source>
        <dbReference type="ARBA" id="ARBA00022729"/>
    </source>
</evidence>
<dbReference type="Proteomes" id="UP001319180">
    <property type="component" value="Unassembled WGS sequence"/>
</dbReference>
<keyword evidence="2 12" id="KW-0813">Transport</keyword>
<comment type="caution">
    <text evidence="16">The sequence shown here is derived from an EMBL/GenBank/DDBJ whole genome shotgun (WGS) entry which is preliminary data.</text>
</comment>
<keyword evidence="16" id="KW-0675">Receptor</keyword>
<comment type="similarity">
    <text evidence="12 13">Belongs to the TonB-dependent receptor family.</text>
</comment>
<evidence type="ECO:0000256" key="4">
    <source>
        <dbReference type="ARBA" id="ARBA00022496"/>
    </source>
</evidence>
<dbReference type="InterPro" id="IPR012910">
    <property type="entry name" value="Plug_dom"/>
</dbReference>
<evidence type="ECO:0000256" key="2">
    <source>
        <dbReference type="ARBA" id="ARBA00022448"/>
    </source>
</evidence>
<dbReference type="AlphaFoldDB" id="A0AAP2D457"/>
<keyword evidence="5 12" id="KW-0812">Transmembrane</keyword>
<dbReference type="CDD" id="cd01347">
    <property type="entry name" value="ligand_gated_channel"/>
    <property type="match status" value="1"/>
</dbReference>
<evidence type="ECO:0000259" key="14">
    <source>
        <dbReference type="Pfam" id="PF00593"/>
    </source>
</evidence>
<dbReference type="InterPro" id="IPR000531">
    <property type="entry name" value="Beta-barrel_TonB"/>
</dbReference>
<dbReference type="InterPro" id="IPR037066">
    <property type="entry name" value="Plug_dom_sf"/>
</dbReference>
<dbReference type="EMBL" id="JAHESC010000001">
    <property type="protein sequence ID" value="MBT1684991.1"/>
    <property type="molecule type" value="Genomic_DNA"/>
</dbReference>
<evidence type="ECO:0000313" key="16">
    <source>
        <dbReference type="EMBL" id="MBT1684991.1"/>
    </source>
</evidence>
<keyword evidence="4" id="KW-0410">Iron transport</keyword>
<evidence type="ECO:0000256" key="8">
    <source>
        <dbReference type="ARBA" id="ARBA00023065"/>
    </source>
</evidence>
<proteinExistence type="inferred from homology"/>
<gene>
    <name evidence="16" type="ORF">KK078_00410</name>
</gene>
<protein>
    <submittedName>
        <fullName evidence="16">TonB-dependent receptor</fullName>
    </submittedName>
</protein>
<dbReference type="PANTHER" id="PTHR32552:SF68">
    <property type="entry name" value="FERRICHROME OUTER MEMBRANE TRANSPORTER_PHAGE RECEPTOR"/>
    <property type="match status" value="1"/>
</dbReference>
<evidence type="ECO:0000256" key="12">
    <source>
        <dbReference type="PROSITE-ProRule" id="PRU01360"/>
    </source>
</evidence>
<feature type="domain" description="TonB-dependent receptor-like beta-barrel" evidence="14">
    <location>
        <begin position="468"/>
        <end position="744"/>
    </location>
</feature>
<comment type="subcellular location">
    <subcellularLocation>
        <location evidence="1 12">Cell outer membrane</location>
        <topology evidence="1 12">Multi-pass membrane protein</topology>
    </subcellularLocation>
</comment>
<keyword evidence="11 12" id="KW-0998">Cell outer membrane</keyword>
<dbReference type="PANTHER" id="PTHR32552">
    <property type="entry name" value="FERRICHROME IRON RECEPTOR-RELATED"/>
    <property type="match status" value="1"/>
</dbReference>
<evidence type="ECO:0000256" key="10">
    <source>
        <dbReference type="ARBA" id="ARBA00023136"/>
    </source>
</evidence>
<dbReference type="Pfam" id="PF07715">
    <property type="entry name" value="Plug"/>
    <property type="match status" value="1"/>
</dbReference>
<evidence type="ECO:0000256" key="1">
    <source>
        <dbReference type="ARBA" id="ARBA00004571"/>
    </source>
</evidence>
<dbReference type="RefSeq" id="WP_254088246.1">
    <property type="nucleotide sequence ID" value="NZ_JAHESC010000001.1"/>
</dbReference>
<accession>A0AAP2D457</accession>
<evidence type="ECO:0000256" key="13">
    <source>
        <dbReference type="RuleBase" id="RU003357"/>
    </source>
</evidence>
<organism evidence="16 17">
    <name type="scientific">Dawidia soli</name>
    <dbReference type="NCBI Taxonomy" id="2782352"/>
    <lineage>
        <taxon>Bacteria</taxon>
        <taxon>Pseudomonadati</taxon>
        <taxon>Bacteroidota</taxon>
        <taxon>Cytophagia</taxon>
        <taxon>Cytophagales</taxon>
        <taxon>Chryseotaleaceae</taxon>
        <taxon>Dawidia</taxon>
    </lineage>
</organism>
<dbReference type="InterPro" id="IPR036942">
    <property type="entry name" value="Beta-barrel_TonB_sf"/>
</dbReference>
<keyword evidence="7" id="KW-0408">Iron</keyword>
<evidence type="ECO:0000256" key="3">
    <source>
        <dbReference type="ARBA" id="ARBA00022452"/>
    </source>
</evidence>
<keyword evidence="10 12" id="KW-0472">Membrane</keyword>
<dbReference type="InterPro" id="IPR008969">
    <property type="entry name" value="CarboxyPept-like_regulatory"/>
</dbReference>
<evidence type="ECO:0000259" key="15">
    <source>
        <dbReference type="Pfam" id="PF07715"/>
    </source>
</evidence>
<dbReference type="GO" id="GO:0015344">
    <property type="term" value="F:siderophore uptake transmembrane transporter activity"/>
    <property type="evidence" value="ECO:0007669"/>
    <property type="project" value="TreeGrafter"/>
</dbReference>
<evidence type="ECO:0000256" key="11">
    <source>
        <dbReference type="ARBA" id="ARBA00023237"/>
    </source>
</evidence>
<dbReference type="Pfam" id="PF13715">
    <property type="entry name" value="CarbopepD_reg_2"/>
    <property type="match status" value="1"/>
</dbReference>
<keyword evidence="6" id="KW-0732">Signal</keyword>
<keyword evidence="3 12" id="KW-1134">Transmembrane beta strand</keyword>
<dbReference type="Pfam" id="PF00593">
    <property type="entry name" value="TonB_dep_Rec_b-barrel"/>
    <property type="match status" value="1"/>
</dbReference>
<evidence type="ECO:0000256" key="7">
    <source>
        <dbReference type="ARBA" id="ARBA00023004"/>
    </source>
</evidence>
<dbReference type="PROSITE" id="PS52016">
    <property type="entry name" value="TONB_DEPENDENT_REC_3"/>
    <property type="match status" value="1"/>
</dbReference>
<feature type="domain" description="TonB-dependent receptor plug" evidence="15">
    <location>
        <begin position="117"/>
        <end position="222"/>
    </location>
</feature>
<evidence type="ECO:0000256" key="9">
    <source>
        <dbReference type="ARBA" id="ARBA00023077"/>
    </source>
</evidence>
<dbReference type="Gene3D" id="2.60.40.1120">
    <property type="entry name" value="Carboxypeptidase-like, regulatory domain"/>
    <property type="match status" value="1"/>
</dbReference>
<dbReference type="SUPFAM" id="SSF49464">
    <property type="entry name" value="Carboxypeptidase regulatory domain-like"/>
    <property type="match status" value="1"/>
</dbReference>
<reference evidence="16 17" key="1">
    <citation type="submission" date="2021-05" db="EMBL/GenBank/DDBJ databases">
        <title>A Polyphasic approach of four new species of the genus Ohtaekwangia: Ohtaekwangia histidinii sp. nov., Ohtaekwangia cretensis sp. nov., Ohtaekwangia indiensis sp. nov., Ohtaekwangia reichenbachii sp. nov. from diverse environment.</title>
        <authorList>
            <person name="Octaviana S."/>
        </authorList>
    </citation>
    <scope>NUCLEOTIDE SEQUENCE [LARGE SCALE GENOMIC DNA]</scope>
    <source>
        <strain evidence="16 17">PWU37</strain>
    </source>
</reference>